<dbReference type="SUPFAM" id="SSF51230">
    <property type="entry name" value="Single hybrid motif"/>
    <property type="match status" value="1"/>
</dbReference>
<feature type="region of interest" description="Disordered" evidence="9">
    <location>
        <begin position="1"/>
        <end position="22"/>
    </location>
</feature>
<keyword evidence="6 8" id="KW-0275">Fatty acid biosynthesis</keyword>
<dbReference type="GO" id="GO:0009317">
    <property type="term" value="C:acetyl-CoA carboxylase complex"/>
    <property type="evidence" value="ECO:0007669"/>
    <property type="project" value="InterPro"/>
</dbReference>
<dbReference type="PROSITE" id="PS00188">
    <property type="entry name" value="BIOTIN"/>
    <property type="match status" value="1"/>
</dbReference>
<evidence type="ECO:0000313" key="11">
    <source>
        <dbReference type="EMBL" id="CAJ61841.1"/>
    </source>
</evidence>
<comment type="function">
    <text evidence="8">This protein is a component of the acetyl coenzyme A carboxylase complex; first, biotin carboxylase catalyzes the carboxylation of the carrier protein and then the transcarboxylase transfers the carboxyl group to form malonyl-CoA.</text>
</comment>
<dbReference type="Gene3D" id="2.40.50.100">
    <property type="match status" value="1"/>
</dbReference>
<dbReference type="GO" id="GO:0003989">
    <property type="term" value="F:acetyl-CoA carboxylase activity"/>
    <property type="evidence" value="ECO:0007669"/>
    <property type="project" value="InterPro"/>
</dbReference>
<protein>
    <recommendedName>
        <fullName evidence="2 8">Biotin carboxyl carrier protein of acetyl-CoA carboxylase</fullName>
    </recommendedName>
</protein>
<name>Q0RKW4_FRAAA</name>
<dbReference type="eggNOG" id="COG0511">
    <property type="taxonomic scope" value="Bacteria"/>
</dbReference>
<feature type="domain" description="Lipoyl-binding" evidence="10">
    <location>
        <begin position="137"/>
        <end position="213"/>
    </location>
</feature>
<dbReference type="PRINTS" id="PR01071">
    <property type="entry name" value="ACOABIOTINCC"/>
</dbReference>
<evidence type="ECO:0000256" key="4">
    <source>
        <dbReference type="ARBA" id="ARBA00022832"/>
    </source>
</evidence>
<keyword evidence="4 8" id="KW-0276">Fatty acid metabolism</keyword>
<dbReference type="PROSITE" id="PS50968">
    <property type="entry name" value="BIOTINYL_LIPOYL"/>
    <property type="match status" value="1"/>
</dbReference>
<dbReference type="InterPro" id="IPR001882">
    <property type="entry name" value="Biotin_BS"/>
</dbReference>
<proteinExistence type="predicted"/>
<keyword evidence="12" id="KW-1185">Reference proteome</keyword>
<evidence type="ECO:0000256" key="8">
    <source>
        <dbReference type="RuleBase" id="RU364072"/>
    </source>
</evidence>
<evidence type="ECO:0000256" key="7">
    <source>
        <dbReference type="ARBA" id="ARBA00023267"/>
    </source>
</evidence>
<dbReference type="RefSeq" id="WP_011604346.1">
    <property type="nucleotide sequence ID" value="NC_008278.1"/>
</dbReference>
<keyword evidence="3 8" id="KW-0444">Lipid biosynthesis</keyword>
<evidence type="ECO:0000256" key="1">
    <source>
        <dbReference type="ARBA" id="ARBA00005194"/>
    </source>
</evidence>
<evidence type="ECO:0000256" key="9">
    <source>
        <dbReference type="SAM" id="MobiDB-lite"/>
    </source>
</evidence>
<dbReference type="OrthoDB" id="9811735at2"/>
<dbReference type="InterPro" id="IPR001249">
    <property type="entry name" value="AcCoA_biotinCC"/>
</dbReference>
<reference evidence="11 12" key="1">
    <citation type="journal article" date="2007" name="Genome Res.">
        <title>Genome characteristics of facultatively symbiotic Frankia sp. strains reflect host range and host plant biogeography.</title>
        <authorList>
            <person name="Normand P."/>
            <person name="Lapierre P."/>
            <person name="Tisa L.S."/>
            <person name="Gogarten J.P."/>
            <person name="Alloisio N."/>
            <person name="Bagnarol E."/>
            <person name="Bassi C.A."/>
            <person name="Berry A.M."/>
            <person name="Bickhart D.M."/>
            <person name="Choisne N."/>
            <person name="Couloux A."/>
            <person name="Cournoyer B."/>
            <person name="Cruveiller S."/>
            <person name="Daubin V."/>
            <person name="Demange N."/>
            <person name="Francino M.P."/>
            <person name="Goltsman E."/>
            <person name="Huang Y."/>
            <person name="Kopp O.R."/>
            <person name="Labarre L."/>
            <person name="Lapidus A."/>
            <person name="Lavire C."/>
            <person name="Marechal J."/>
            <person name="Martinez M."/>
            <person name="Mastronunzio J.E."/>
            <person name="Mullin B.C."/>
            <person name="Niemann J."/>
            <person name="Pujic P."/>
            <person name="Rawnsley T."/>
            <person name="Rouy Z."/>
            <person name="Schenowitz C."/>
            <person name="Sellstedt A."/>
            <person name="Tavares F."/>
            <person name="Tomkins J.P."/>
            <person name="Vallenet D."/>
            <person name="Valverde C."/>
            <person name="Wall L.G."/>
            <person name="Wang Y."/>
            <person name="Medigue C."/>
            <person name="Benson D.R."/>
        </authorList>
    </citation>
    <scope>NUCLEOTIDE SEQUENCE [LARGE SCALE GENOMIC DNA]</scope>
    <source>
        <strain evidence="12">DSM 45986 / CECT 9034 / ACN14a</strain>
    </source>
</reference>
<dbReference type="EMBL" id="CT573213">
    <property type="protein sequence ID" value="CAJ61841.1"/>
    <property type="molecule type" value="Genomic_DNA"/>
</dbReference>
<accession>Q0RKW4</accession>
<dbReference type="KEGG" id="fal:FRAAL3197"/>
<dbReference type="InterPro" id="IPR050709">
    <property type="entry name" value="Biotin_Carboxyl_Carrier/Decarb"/>
</dbReference>
<dbReference type="InterPro" id="IPR011053">
    <property type="entry name" value="Single_hybrid_motif"/>
</dbReference>
<evidence type="ECO:0000313" key="12">
    <source>
        <dbReference type="Proteomes" id="UP000000657"/>
    </source>
</evidence>
<dbReference type="InterPro" id="IPR000089">
    <property type="entry name" value="Biotin_lipoyl"/>
</dbReference>
<dbReference type="PANTHER" id="PTHR45266:SF3">
    <property type="entry name" value="OXALOACETATE DECARBOXYLASE ALPHA CHAIN"/>
    <property type="match status" value="1"/>
</dbReference>
<dbReference type="GO" id="GO:0006633">
    <property type="term" value="P:fatty acid biosynthetic process"/>
    <property type="evidence" value="ECO:0007669"/>
    <property type="project" value="UniProtKB-UniPathway"/>
</dbReference>
<evidence type="ECO:0000259" key="10">
    <source>
        <dbReference type="PROSITE" id="PS50968"/>
    </source>
</evidence>
<organism evidence="11 12">
    <name type="scientific">Frankia alni (strain DSM 45986 / CECT 9034 / ACN14a)</name>
    <dbReference type="NCBI Taxonomy" id="326424"/>
    <lineage>
        <taxon>Bacteria</taxon>
        <taxon>Bacillati</taxon>
        <taxon>Actinomycetota</taxon>
        <taxon>Actinomycetes</taxon>
        <taxon>Frankiales</taxon>
        <taxon>Frankiaceae</taxon>
        <taxon>Frankia</taxon>
    </lineage>
</organism>
<dbReference type="HOGENOM" id="CLU_016733_3_1_11"/>
<evidence type="ECO:0000256" key="5">
    <source>
        <dbReference type="ARBA" id="ARBA00023098"/>
    </source>
</evidence>
<feature type="compositionally biased region" description="Polar residues" evidence="9">
    <location>
        <begin position="1"/>
        <end position="20"/>
    </location>
</feature>
<dbReference type="UniPathway" id="UPA00094"/>
<dbReference type="Pfam" id="PF00364">
    <property type="entry name" value="Biotin_lipoyl"/>
    <property type="match status" value="1"/>
</dbReference>
<evidence type="ECO:0000256" key="6">
    <source>
        <dbReference type="ARBA" id="ARBA00023160"/>
    </source>
</evidence>
<evidence type="ECO:0000256" key="3">
    <source>
        <dbReference type="ARBA" id="ARBA00022516"/>
    </source>
</evidence>
<dbReference type="PANTHER" id="PTHR45266">
    <property type="entry name" value="OXALOACETATE DECARBOXYLASE ALPHA CHAIN"/>
    <property type="match status" value="1"/>
</dbReference>
<gene>
    <name evidence="11" type="primary">accB</name>
    <name evidence="11" type="ordered locus">FRAAL3197</name>
</gene>
<dbReference type="Proteomes" id="UP000000657">
    <property type="component" value="Chromosome"/>
</dbReference>
<dbReference type="STRING" id="326424.FRAAL3197"/>
<comment type="pathway">
    <text evidence="1 8">Lipid metabolism; fatty acid biosynthesis.</text>
</comment>
<evidence type="ECO:0000256" key="2">
    <source>
        <dbReference type="ARBA" id="ARBA00017562"/>
    </source>
</evidence>
<keyword evidence="5 8" id="KW-0443">Lipid metabolism</keyword>
<keyword evidence="7 8" id="KW-0092">Biotin</keyword>
<dbReference type="CDD" id="cd06850">
    <property type="entry name" value="biotinyl_domain"/>
    <property type="match status" value="1"/>
</dbReference>
<sequence length="223" mass="22493">MTTDSTAIDPTAIDQVTGTTGDVDLDNGDGRVPAPAVDAVVAVLGAHVLELAVRARVAPSHVRVSAGNVSVEMGWTSTGAGFVEAPVPSARTRWAAPSAPVAPAAPAAVPAAQAAVPAAPAVAAQPSELAAPEEAGTFPLGSPSVGMFYRAPEPGKPPFVAEGDAVRAGQQVAIVEAMKLMIPIEAERAGRVVRILVEDATAIEHGQPLFLLAPLDQAPNGSR</sequence>
<dbReference type="AlphaFoldDB" id="Q0RKW4"/>